<protein>
    <recommendedName>
        <fullName evidence="1">Enoyl reductase (ER) domain-containing protein</fullName>
    </recommendedName>
</protein>
<dbReference type="SUPFAM" id="SSF51735">
    <property type="entry name" value="NAD(P)-binding Rossmann-fold domains"/>
    <property type="match status" value="1"/>
</dbReference>
<accession>A0AAW0DDC2</accession>
<dbReference type="SUPFAM" id="SSF50129">
    <property type="entry name" value="GroES-like"/>
    <property type="match status" value="1"/>
</dbReference>
<evidence type="ECO:0000259" key="1">
    <source>
        <dbReference type="SMART" id="SM00829"/>
    </source>
</evidence>
<dbReference type="Gene3D" id="3.40.50.720">
    <property type="entry name" value="NAD(P)-binding Rossmann-like Domain"/>
    <property type="match status" value="1"/>
</dbReference>
<dbReference type="Proteomes" id="UP001383192">
    <property type="component" value="Unassembled WGS sequence"/>
</dbReference>
<dbReference type="Pfam" id="PF08240">
    <property type="entry name" value="ADH_N"/>
    <property type="match status" value="1"/>
</dbReference>
<dbReference type="PANTHER" id="PTHR45348">
    <property type="entry name" value="HYPOTHETICAL OXIDOREDUCTASE (EUROFUNG)"/>
    <property type="match status" value="1"/>
</dbReference>
<dbReference type="PANTHER" id="PTHR45348:SF2">
    <property type="entry name" value="ZINC-TYPE ALCOHOL DEHYDROGENASE-LIKE PROTEIN C2E1P3.01"/>
    <property type="match status" value="1"/>
</dbReference>
<dbReference type="EMBL" id="JAYKXP010000017">
    <property type="protein sequence ID" value="KAK7049307.1"/>
    <property type="molecule type" value="Genomic_DNA"/>
</dbReference>
<evidence type="ECO:0000313" key="2">
    <source>
        <dbReference type="EMBL" id="KAK7049307.1"/>
    </source>
</evidence>
<dbReference type="InterPro" id="IPR036291">
    <property type="entry name" value="NAD(P)-bd_dom_sf"/>
</dbReference>
<feature type="domain" description="Enoyl reductase (ER)" evidence="1">
    <location>
        <begin position="41"/>
        <end position="365"/>
    </location>
</feature>
<dbReference type="Pfam" id="PF00107">
    <property type="entry name" value="ADH_zinc_N"/>
    <property type="match status" value="1"/>
</dbReference>
<dbReference type="InterPro" id="IPR013149">
    <property type="entry name" value="ADH-like_C"/>
</dbReference>
<name>A0AAW0DDC2_9AGAR</name>
<keyword evidence="3" id="KW-1185">Reference proteome</keyword>
<reference evidence="2 3" key="1">
    <citation type="submission" date="2024-01" db="EMBL/GenBank/DDBJ databases">
        <title>A draft genome for a cacao thread blight-causing isolate of Paramarasmius palmivorus.</title>
        <authorList>
            <person name="Baruah I.K."/>
            <person name="Bukari Y."/>
            <person name="Amoako-Attah I."/>
            <person name="Meinhardt L.W."/>
            <person name="Bailey B.A."/>
            <person name="Cohen S.P."/>
        </authorList>
    </citation>
    <scope>NUCLEOTIDE SEQUENCE [LARGE SCALE GENOMIC DNA]</scope>
    <source>
        <strain evidence="2 3">GH-12</strain>
    </source>
</reference>
<dbReference type="InterPro" id="IPR020843">
    <property type="entry name" value="ER"/>
</dbReference>
<dbReference type="InterPro" id="IPR011032">
    <property type="entry name" value="GroES-like_sf"/>
</dbReference>
<dbReference type="CDD" id="cd08249">
    <property type="entry name" value="enoyl_reductase_like"/>
    <property type="match status" value="1"/>
</dbReference>
<evidence type="ECO:0000313" key="3">
    <source>
        <dbReference type="Proteomes" id="UP001383192"/>
    </source>
</evidence>
<sequence length="371" mass="40381">MVPFMRSHLDINVSTIVHANHYNSPRIMNTQKALFIKEKQGPYVVETRDIPRPQPGELLVKVKATGLNPVDFAIQAFGIIIQDYPTILGLDIAGDVEEIGEGVQGFTKGDRVFFHGAWKKDYSGFQQYTLCPAELAAKIPEKYTYSQVASIPVTFSTAAIPLFSESGAALNPTFDPKVQYTGQSALVIGGGSSVGQHGIQLLKFAGFSTIITYASGQHAEYLKTLGATHVIDRKLVSIEELPAEVHKITGGKPVNVLHDTVSKPETLAAGVAGIADDAPIATVHSPLMPLPSVVENRPKVYRVYAEIYELHRSLGNLIYKNLTRWLEDGTFVPNRVEELPNGLAGVVAGLERFKNNQVSGVKLVINPQETP</sequence>
<dbReference type="InterPro" id="IPR047122">
    <property type="entry name" value="Trans-enoyl_RdTase-like"/>
</dbReference>
<dbReference type="SMART" id="SM00829">
    <property type="entry name" value="PKS_ER"/>
    <property type="match status" value="1"/>
</dbReference>
<dbReference type="AlphaFoldDB" id="A0AAW0DDC2"/>
<dbReference type="GO" id="GO:0016651">
    <property type="term" value="F:oxidoreductase activity, acting on NAD(P)H"/>
    <property type="evidence" value="ECO:0007669"/>
    <property type="project" value="InterPro"/>
</dbReference>
<dbReference type="InterPro" id="IPR013154">
    <property type="entry name" value="ADH-like_N"/>
</dbReference>
<proteinExistence type="predicted"/>
<dbReference type="Gene3D" id="3.90.180.10">
    <property type="entry name" value="Medium-chain alcohol dehydrogenases, catalytic domain"/>
    <property type="match status" value="1"/>
</dbReference>
<comment type="caution">
    <text evidence="2">The sequence shown here is derived from an EMBL/GenBank/DDBJ whole genome shotgun (WGS) entry which is preliminary data.</text>
</comment>
<organism evidence="2 3">
    <name type="scientific">Paramarasmius palmivorus</name>
    <dbReference type="NCBI Taxonomy" id="297713"/>
    <lineage>
        <taxon>Eukaryota</taxon>
        <taxon>Fungi</taxon>
        <taxon>Dikarya</taxon>
        <taxon>Basidiomycota</taxon>
        <taxon>Agaricomycotina</taxon>
        <taxon>Agaricomycetes</taxon>
        <taxon>Agaricomycetidae</taxon>
        <taxon>Agaricales</taxon>
        <taxon>Marasmiineae</taxon>
        <taxon>Marasmiaceae</taxon>
        <taxon>Paramarasmius</taxon>
    </lineage>
</organism>
<gene>
    <name evidence="2" type="ORF">VNI00_005908</name>
</gene>